<sequence length="274" mass="33205">MRETSSKLERKWRLSLKERDNLLKKVKIWRQTLRHLLTDAIADEDVVCGLRLVGVELSARHRQSFAQPEKVRWFVTFPKWCHDSLESLKKEMIEWTVETSEHFQMESECRLQVSNPKDINSIDVSDEDNRVFVGDAYGRSIHEFDDSGKLFLYFSFFSFFSFIFFYLFPIFFFLFFVFSFSPFFSISFSFFLLSLFLFFFLFFSFLYSFCFSISFSYFLFLFLYFLISNFLFLFFIHYLFSLLTFSYFLCFSFTHQKKKYFFVFSFLRGCRAGP</sequence>
<keyword evidence="1" id="KW-0812">Transmembrane</keyword>
<feature type="transmembrane region" description="Helical" evidence="1">
    <location>
        <begin position="233"/>
        <end position="254"/>
    </location>
</feature>
<reference evidence="2" key="1">
    <citation type="submission" date="2021-01" db="EMBL/GenBank/DDBJ databases">
        <authorList>
            <person name="Li R."/>
            <person name="Bekaert M."/>
        </authorList>
    </citation>
    <scope>NUCLEOTIDE SEQUENCE</scope>
    <source>
        <strain evidence="2">Farmed</strain>
    </source>
</reference>
<dbReference type="AlphaFoldDB" id="A0A812C8L8"/>
<keyword evidence="1" id="KW-1133">Transmembrane helix</keyword>
<feature type="transmembrane region" description="Helical" evidence="1">
    <location>
        <begin position="150"/>
        <end position="177"/>
    </location>
</feature>
<feature type="transmembrane region" description="Helical" evidence="1">
    <location>
        <begin position="183"/>
        <end position="202"/>
    </location>
</feature>
<evidence type="ECO:0000256" key="1">
    <source>
        <dbReference type="SAM" id="Phobius"/>
    </source>
</evidence>
<name>A0A812C8L8_ACAPH</name>
<evidence type="ECO:0000313" key="2">
    <source>
        <dbReference type="EMBL" id="CAE1258966.1"/>
    </source>
</evidence>
<dbReference type="EMBL" id="CAHIKZ030001293">
    <property type="protein sequence ID" value="CAE1258966.1"/>
    <property type="molecule type" value="Genomic_DNA"/>
</dbReference>
<protein>
    <submittedName>
        <fullName evidence="2">Uncharacterized protein</fullName>
    </submittedName>
</protein>
<keyword evidence="3" id="KW-1185">Reference proteome</keyword>
<organism evidence="2 3">
    <name type="scientific">Acanthosepion pharaonis</name>
    <name type="common">Pharaoh cuttlefish</name>
    <name type="synonym">Sepia pharaonis</name>
    <dbReference type="NCBI Taxonomy" id="158019"/>
    <lineage>
        <taxon>Eukaryota</taxon>
        <taxon>Metazoa</taxon>
        <taxon>Spiralia</taxon>
        <taxon>Lophotrochozoa</taxon>
        <taxon>Mollusca</taxon>
        <taxon>Cephalopoda</taxon>
        <taxon>Coleoidea</taxon>
        <taxon>Decapodiformes</taxon>
        <taxon>Sepiida</taxon>
        <taxon>Sepiina</taxon>
        <taxon>Sepiidae</taxon>
        <taxon>Acanthosepion</taxon>
    </lineage>
</organism>
<comment type="caution">
    <text evidence="2">The sequence shown here is derived from an EMBL/GenBank/DDBJ whole genome shotgun (WGS) entry which is preliminary data.</text>
</comment>
<keyword evidence="1" id="KW-0472">Membrane</keyword>
<accession>A0A812C8L8</accession>
<proteinExistence type="predicted"/>
<feature type="transmembrane region" description="Helical" evidence="1">
    <location>
        <begin position="209"/>
        <end position="227"/>
    </location>
</feature>
<evidence type="ECO:0000313" key="3">
    <source>
        <dbReference type="Proteomes" id="UP000597762"/>
    </source>
</evidence>
<gene>
    <name evidence="2" type="ORF">SPHA_31474</name>
</gene>
<dbReference type="Proteomes" id="UP000597762">
    <property type="component" value="Unassembled WGS sequence"/>
</dbReference>